<gene>
    <name evidence="1" type="ORF">DXB80_12870</name>
</gene>
<evidence type="ECO:0000313" key="2">
    <source>
        <dbReference type="Proteomes" id="UP000261245"/>
    </source>
</evidence>
<accession>A0AA92T208</accession>
<sequence length="65" mass="7603">MNHSLSPFGSVYALIFKVKNNVFVGMIIKTLSQFYRMNEQRLGIELPIDTRVMEDKIPPLWNHSH</sequence>
<dbReference type="AlphaFoldDB" id="A0AA92T208"/>
<name>A0AA92T208_9BACT</name>
<dbReference type="Proteomes" id="UP000261245">
    <property type="component" value="Unassembled WGS sequence"/>
</dbReference>
<reference evidence="1 2" key="1">
    <citation type="submission" date="2018-08" db="EMBL/GenBank/DDBJ databases">
        <title>A genome reference for cultivated species of the human gut microbiota.</title>
        <authorList>
            <person name="Zou Y."/>
            <person name="Xue W."/>
            <person name="Luo G."/>
        </authorList>
    </citation>
    <scope>NUCLEOTIDE SEQUENCE [LARGE SCALE GENOMIC DNA]</scope>
    <source>
        <strain evidence="1 2">OM06-11</strain>
    </source>
</reference>
<protein>
    <submittedName>
        <fullName evidence="1">Uncharacterized protein</fullName>
    </submittedName>
</protein>
<organism evidence="1 2">
    <name type="scientific">Segatella copri</name>
    <dbReference type="NCBI Taxonomy" id="165179"/>
    <lineage>
        <taxon>Bacteria</taxon>
        <taxon>Pseudomonadati</taxon>
        <taxon>Bacteroidota</taxon>
        <taxon>Bacteroidia</taxon>
        <taxon>Bacteroidales</taxon>
        <taxon>Prevotellaceae</taxon>
        <taxon>Segatella</taxon>
    </lineage>
</organism>
<dbReference type="EMBL" id="QSUC01000047">
    <property type="protein sequence ID" value="RGN05058.1"/>
    <property type="molecule type" value="Genomic_DNA"/>
</dbReference>
<comment type="caution">
    <text evidence="1">The sequence shown here is derived from an EMBL/GenBank/DDBJ whole genome shotgun (WGS) entry which is preliminary data.</text>
</comment>
<evidence type="ECO:0000313" key="1">
    <source>
        <dbReference type="EMBL" id="RGN05058.1"/>
    </source>
</evidence>
<proteinExistence type="predicted"/>